<keyword evidence="2 5" id="KW-0808">Transferase</keyword>
<dbReference type="NCBIfam" id="TIGR01930">
    <property type="entry name" value="AcCoA-C-Actrans"/>
    <property type="match status" value="1"/>
</dbReference>
<feature type="active site" description="Acyl-thioester intermediate" evidence="4">
    <location>
        <position position="91"/>
    </location>
</feature>
<keyword evidence="9" id="KW-1185">Reference proteome</keyword>
<dbReference type="InterPro" id="IPR020616">
    <property type="entry name" value="Thiolase_N"/>
</dbReference>
<comment type="caution">
    <text evidence="8">The sequence shown here is derived from an EMBL/GenBank/DDBJ whole genome shotgun (WGS) entry which is preliminary data.</text>
</comment>
<proteinExistence type="inferred from homology"/>
<evidence type="ECO:0000256" key="4">
    <source>
        <dbReference type="PIRSR" id="PIRSR000429-1"/>
    </source>
</evidence>
<keyword evidence="3 5" id="KW-0012">Acyltransferase</keyword>
<feature type="domain" description="Thiolase C-terminal" evidence="7">
    <location>
        <begin position="273"/>
        <end position="393"/>
    </location>
</feature>
<dbReference type="Pfam" id="PF02803">
    <property type="entry name" value="Thiolase_C"/>
    <property type="match status" value="1"/>
</dbReference>
<gene>
    <name evidence="8" type="ORF">FHS49_001528</name>
</gene>
<evidence type="ECO:0000256" key="5">
    <source>
        <dbReference type="RuleBase" id="RU003557"/>
    </source>
</evidence>
<dbReference type="InterPro" id="IPR016039">
    <property type="entry name" value="Thiolase-like"/>
</dbReference>
<evidence type="ECO:0000259" key="6">
    <source>
        <dbReference type="Pfam" id="PF00108"/>
    </source>
</evidence>
<dbReference type="EC" id="2.3.1.9" evidence="8"/>
<evidence type="ECO:0000256" key="3">
    <source>
        <dbReference type="ARBA" id="ARBA00023315"/>
    </source>
</evidence>
<evidence type="ECO:0000313" key="8">
    <source>
        <dbReference type="EMBL" id="MBB5685520.1"/>
    </source>
</evidence>
<dbReference type="CDD" id="cd00751">
    <property type="entry name" value="thiolase"/>
    <property type="match status" value="1"/>
</dbReference>
<feature type="active site" description="Proton acceptor" evidence="4">
    <location>
        <position position="381"/>
    </location>
</feature>
<dbReference type="PANTHER" id="PTHR18919">
    <property type="entry name" value="ACETYL-COA C-ACYLTRANSFERASE"/>
    <property type="match status" value="1"/>
</dbReference>
<sequence>MSASDPVVIAGYARTPMGGFMGELAGLKATELGSAAVKAAVERAGVDADAIDRIFMGCVLPAGLGQAPARQAALGAGLSTGTRATTVNKMCGSGMEAAIMAYDALAAGSADVIVAGGMESMSNAPYALPKHRAGARLGHGQIIDTMMMDGLEDAYTPGKAMGAFAEDAVREYQFTREDQDAYAIRSLSRANAAIDSGAFEREIVSVSVPGRGGPTTVAIDEQPGKAKPEKIPGLKPAFMKDGTITAANASSISDGAAALVMTRASIAEKRGMKVVARVVGHGGHAHEPGLFTTAPVPAIRGLMERVGWTMDDVDLFEINEAFAVVAMIAARDLGIPDDKLNVNGGATALGHPIGASGARIMATLLGALENRGLKRGIASLCIGGGEATAVALELV</sequence>
<evidence type="ECO:0000256" key="1">
    <source>
        <dbReference type="ARBA" id="ARBA00010982"/>
    </source>
</evidence>
<dbReference type="InterPro" id="IPR020617">
    <property type="entry name" value="Thiolase_C"/>
</dbReference>
<comment type="similarity">
    <text evidence="1 5">Belongs to the thiolase-like superfamily. Thiolase family.</text>
</comment>
<evidence type="ECO:0000259" key="7">
    <source>
        <dbReference type="Pfam" id="PF02803"/>
    </source>
</evidence>
<dbReference type="Gene3D" id="3.40.47.10">
    <property type="match status" value="1"/>
</dbReference>
<dbReference type="PROSITE" id="PS00099">
    <property type="entry name" value="THIOLASE_3"/>
    <property type="match status" value="1"/>
</dbReference>
<dbReference type="SUPFAM" id="SSF53901">
    <property type="entry name" value="Thiolase-like"/>
    <property type="match status" value="2"/>
</dbReference>
<dbReference type="PANTHER" id="PTHR18919:SF138">
    <property type="entry name" value="ACETYL-COA C-ACETYLTRANSFERASE"/>
    <property type="match status" value="1"/>
</dbReference>
<evidence type="ECO:0000256" key="2">
    <source>
        <dbReference type="ARBA" id="ARBA00022679"/>
    </source>
</evidence>
<dbReference type="RefSeq" id="WP_184016909.1">
    <property type="nucleotide sequence ID" value="NZ_JACIJC010000002.1"/>
</dbReference>
<dbReference type="EMBL" id="JACIJC010000002">
    <property type="protein sequence ID" value="MBB5685520.1"/>
    <property type="molecule type" value="Genomic_DNA"/>
</dbReference>
<reference evidence="8 9" key="1">
    <citation type="submission" date="2020-08" db="EMBL/GenBank/DDBJ databases">
        <title>Genomic Encyclopedia of Type Strains, Phase IV (KMG-IV): sequencing the most valuable type-strain genomes for metagenomic binning, comparative biology and taxonomic classification.</title>
        <authorList>
            <person name="Goeker M."/>
        </authorList>
    </citation>
    <scope>NUCLEOTIDE SEQUENCE [LARGE SCALE GENOMIC DNA]</scope>
    <source>
        <strain evidence="8 9">DSM 25079</strain>
    </source>
</reference>
<dbReference type="InterPro" id="IPR020610">
    <property type="entry name" value="Thiolase_AS"/>
</dbReference>
<accession>A0A7W9EEY5</accession>
<protein>
    <submittedName>
        <fullName evidence="8">Acetyl-CoA C-acetyltransferase</fullName>
        <ecNumber evidence="8">2.3.1.9</ecNumber>
    </submittedName>
</protein>
<dbReference type="AlphaFoldDB" id="A0A7W9EEY5"/>
<dbReference type="Pfam" id="PF00108">
    <property type="entry name" value="Thiolase_N"/>
    <property type="match status" value="1"/>
</dbReference>
<feature type="active site" description="Proton acceptor" evidence="4">
    <location>
        <position position="351"/>
    </location>
</feature>
<feature type="domain" description="Thiolase N-terminal" evidence="6">
    <location>
        <begin position="7"/>
        <end position="264"/>
    </location>
</feature>
<dbReference type="PIRSF" id="PIRSF000429">
    <property type="entry name" value="Ac-CoA_Ac_transf"/>
    <property type="match status" value="1"/>
</dbReference>
<dbReference type="Proteomes" id="UP000549617">
    <property type="component" value="Unassembled WGS sequence"/>
</dbReference>
<evidence type="ECO:0000313" key="9">
    <source>
        <dbReference type="Proteomes" id="UP000549617"/>
    </source>
</evidence>
<dbReference type="InterPro" id="IPR002155">
    <property type="entry name" value="Thiolase"/>
</dbReference>
<dbReference type="GO" id="GO:0003985">
    <property type="term" value="F:acetyl-CoA C-acetyltransferase activity"/>
    <property type="evidence" value="ECO:0007669"/>
    <property type="project" value="UniProtKB-EC"/>
</dbReference>
<organism evidence="8 9">
    <name type="scientific">Sphingobium boeckii</name>
    <dbReference type="NCBI Taxonomy" id="1082345"/>
    <lineage>
        <taxon>Bacteria</taxon>
        <taxon>Pseudomonadati</taxon>
        <taxon>Pseudomonadota</taxon>
        <taxon>Alphaproteobacteria</taxon>
        <taxon>Sphingomonadales</taxon>
        <taxon>Sphingomonadaceae</taxon>
        <taxon>Sphingobium</taxon>
    </lineage>
</organism>
<name>A0A7W9EEY5_9SPHN</name>